<dbReference type="PANTHER" id="PTHR11358:SF26">
    <property type="entry name" value="GUANIDINO ACID HYDROLASE, MITOCHONDRIAL"/>
    <property type="match status" value="1"/>
</dbReference>
<dbReference type="SUPFAM" id="SSF52768">
    <property type="entry name" value="Arginase/deacetylase"/>
    <property type="match status" value="1"/>
</dbReference>
<gene>
    <name evidence="5" type="ORF">EDF62_1822</name>
</gene>
<comment type="caution">
    <text evidence="5">The sequence shown here is derived from an EMBL/GenBank/DDBJ whole genome shotgun (WGS) entry which is preliminary data.</text>
</comment>
<evidence type="ECO:0000313" key="6">
    <source>
        <dbReference type="Proteomes" id="UP000295601"/>
    </source>
</evidence>
<evidence type="ECO:0000256" key="1">
    <source>
        <dbReference type="ARBA" id="ARBA00009227"/>
    </source>
</evidence>
<evidence type="ECO:0000313" key="5">
    <source>
        <dbReference type="EMBL" id="TDP92605.1"/>
    </source>
</evidence>
<dbReference type="AlphaFoldDB" id="A0A4R6S1T2"/>
<dbReference type="GO" id="GO:0008783">
    <property type="term" value="F:agmatinase activity"/>
    <property type="evidence" value="ECO:0007669"/>
    <property type="project" value="TreeGrafter"/>
</dbReference>
<keyword evidence="3 4" id="KW-0378">Hydrolase</keyword>
<organism evidence="5 6">
    <name type="scientific">Leucobacter luti</name>
    <dbReference type="NCBI Taxonomy" id="340320"/>
    <lineage>
        <taxon>Bacteria</taxon>
        <taxon>Bacillati</taxon>
        <taxon>Actinomycetota</taxon>
        <taxon>Actinomycetes</taxon>
        <taxon>Micrococcales</taxon>
        <taxon>Microbacteriaceae</taxon>
        <taxon>Leucobacter</taxon>
    </lineage>
</organism>
<dbReference type="PROSITE" id="PS01053">
    <property type="entry name" value="ARGINASE_1"/>
    <property type="match status" value="1"/>
</dbReference>
<keyword evidence="2" id="KW-0479">Metal-binding</keyword>
<evidence type="ECO:0000256" key="4">
    <source>
        <dbReference type="RuleBase" id="RU003684"/>
    </source>
</evidence>
<dbReference type="Proteomes" id="UP000295601">
    <property type="component" value="Unassembled WGS sequence"/>
</dbReference>
<dbReference type="EMBL" id="SNYA01000004">
    <property type="protein sequence ID" value="TDP92605.1"/>
    <property type="molecule type" value="Genomic_DNA"/>
</dbReference>
<dbReference type="GO" id="GO:0033389">
    <property type="term" value="P:putrescine biosynthetic process from arginine, via agmatine"/>
    <property type="evidence" value="ECO:0007669"/>
    <property type="project" value="TreeGrafter"/>
</dbReference>
<dbReference type="OrthoDB" id="7331788at2"/>
<dbReference type="PIRSF" id="PIRSF036979">
    <property type="entry name" value="Arginase"/>
    <property type="match status" value="1"/>
</dbReference>
<dbReference type="GO" id="GO:0046872">
    <property type="term" value="F:metal ion binding"/>
    <property type="evidence" value="ECO:0007669"/>
    <property type="project" value="UniProtKB-KW"/>
</dbReference>
<dbReference type="InterPro" id="IPR006035">
    <property type="entry name" value="Ureohydrolase"/>
</dbReference>
<comment type="similarity">
    <text evidence="1">Belongs to the arginase family. Agmatinase subfamily.</text>
</comment>
<proteinExistence type="inferred from homology"/>
<evidence type="ECO:0000256" key="2">
    <source>
        <dbReference type="ARBA" id="ARBA00022723"/>
    </source>
</evidence>
<sequence>MISVPTRAIRPACPPFPGATPAEPGTPADFVVVGVPYGSPYRMSGVHSDAANAPAKFRERAATRFAEHGNRYDFALGGTMLGDTGCTLIDVGDLDGDPRDIDGNGRAATAFLAGIVSRGGVPLVLGGDDSVPILLARAFEAASPRVNVLQIDAHIDFADVVGGIDDGYSSPVRRIREMPWIGQIVQVGARGTGSATPQDLTDAVAAGNLLFPAASVHQNGIETVLEAMDTTLPWLITLDVDGLDPTIAPGTSCPLPGGLSYLQAETLLSAFGDRHRLAAIDVVEHFPGLDIRDTTSLTLARLLATLIGRSARQKGSR</sequence>
<dbReference type="InterPro" id="IPR020855">
    <property type="entry name" value="Ureohydrolase_Mn_BS"/>
</dbReference>
<keyword evidence="6" id="KW-1185">Reference proteome</keyword>
<dbReference type="InterPro" id="IPR023696">
    <property type="entry name" value="Ureohydrolase_dom_sf"/>
</dbReference>
<reference evidence="5 6" key="1">
    <citation type="submission" date="2019-03" db="EMBL/GenBank/DDBJ databases">
        <title>Genomic analyses of the natural microbiome of Caenorhabditis elegans.</title>
        <authorList>
            <person name="Samuel B."/>
        </authorList>
    </citation>
    <scope>NUCLEOTIDE SEQUENCE [LARGE SCALE GENOMIC DNA]</scope>
    <source>
        <strain evidence="5 6">JUb18</strain>
    </source>
</reference>
<dbReference type="RefSeq" id="WP_133616757.1">
    <property type="nucleotide sequence ID" value="NZ_CP080492.1"/>
</dbReference>
<dbReference type="Gene3D" id="3.40.800.10">
    <property type="entry name" value="Ureohydrolase domain"/>
    <property type="match status" value="1"/>
</dbReference>
<dbReference type="PROSITE" id="PS51409">
    <property type="entry name" value="ARGINASE_2"/>
    <property type="match status" value="1"/>
</dbReference>
<protein>
    <submittedName>
        <fullName evidence="5">Agmatinase</fullName>
    </submittedName>
</protein>
<dbReference type="Pfam" id="PF00491">
    <property type="entry name" value="Arginase"/>
    <property type="match status" value="1"/>
</dbReference>
<dbReference type="PANTHER" id="PTHR11358">
    <property type="entry name" value="ARGINASE/AGMATINASE"/>
    <property type="match status" value="1"/>
</dbReference>
<name>A0A4R6S1T2_9MICO</name>
<evidence type="ECO:0000256" key="3">
    <source>
        <dbReference type="ARBA" id="ARBA00022801"/>
    </source>
</evidence>
<accession>A0A4R6S1T2</accession>